<dbReference type="EMBL" id="RCMG01000003">
    <property type="protein sequence ID" value="KAG2869323.1"/>
    <property type="molecule type" value="Genomic_DNA"/>
</dbReference>
<dbReference type="Proteomes" id="UP000735874">
    <property type="component" value="Unassembled WGS sequence"/>
</dbReference>
<evidence type="ECO:0000313" key="5">
    <source>
        <dbReference type="Proteomes" id="UP000735874"/>
    </source>
</evidence>
<name>A0A8T1A070_9STRA</name>
<evidence type="ECO:0000313" key="3">
    <source>
        <dbReference type="EMBL" id="KAG2953930.1"/>
    </source>
</evidence>
<gene>
    <name evidence="1" type="ORF">PC113_g308</name>
    <name evidence="2" type="ORF">PC115_g174</name>
    <name evidence="3" type="ORF">PC117_g1584</name>
    <name evidence="4" type="ORF">PC118_g1105</name>
</gene>
<dbReference type="EMBL" id="RCMK01000019">
    <property type="protein sequence ID" value="KAG2953930.1"/>
    <property type="molecule type" value="Genomic_DNA"/>
</dbReference>
<dbReference type="EMBL" id="RCMI01000002">
    <property type="protein sequence ID" value="KAG2944678.1"/>
    <property type="molecule type" value="Genomic_DNA"/>
</dbReference>
<accession>A0A8T1A070</accession>
<proteinExistence type="predicted"/>
<sequence length="70" mass="7794">MMLELLRASSDESFDAVSEAADAMAAAMGATRLSGEDTFAKMTEIEQKVMEEQGRLKAERQHQLTRCLEK</sequence>
<evidence type="ECO:0000313" key="1">
    <source>
        <dbReference type="EMBL" id="KAG2869323.1"/>
    </source>
</evidence>
<comment type="caution">
    <text evidence="1">The sequence shown here is derived from an EMBL/GenBank/DDBJ whole genome shotgun (WGS) entry which is preliminary data.</text>
</comment>
<evidence type="ECO:0000313" key="4">
    <source>
        <dbReference type="EMBL" id="KAG2998750.1"/>
    </source>
</evidence>
<dbReference type="AlphaFoldDB" id="A0A8T1A070"/>
<evidence type="ECO:0000313" key="2">
    <source>
        <dbReference type="EMBL" id="KAG2944678.1"/>
    </source>
</evidence>
<dbReference type="Proteomes" id="UP000774804">
    <property type="component" value="Unassembled WGS sequence"/>
</dbReference>
<dbReference type="Proteomes" id="UP000736787">
    <property type="component" value="Unassembled WGS sequence"/>
</dbReference>
<dbReference type="EMBL" id="RCML01000013">
    <property type="protein sequence ID" value="KAG2998750.1"/>
    <property type="molecule type" value="Genomic_DNA"/>
</dbReference>
<reference evidence="1" key="1">
    <citation type="submission" date="2018-10" db="EMBL/GenBank/DDBJ databases">
        <title>Effector identification in a new, highly contiguous assembly of the strawberry crown rot pathogen Phytophthora cactorum.</title>
        <authorList>
            <person name="Armitage A.D."/>
            <person name="Nellist C.F."/>
            <person name="Bates H."/>
            <person name="Vickerstaff R.J."/>
            <person name="Harrison R.J."/>
        </authorList>
    </citation>
    <scope>NUCLEOTIDE SEQUENCE</scope>
    <source>
        <strain evidence="1">15-7</strain>
        <strain evidence="2">4032</strain>
        <strain evidence="3">4040</strain>
        <strain evidence="4">P415</strain>
    </source>
</reference>
<organism evidence="1 5">
    <name type="scientific">Phytophthora cactorum</name>
    <dbReference type="NCBI Taxonomy" id="29920"/>
    <lineage>
        <taxon>Eukaryota</taxon>
        <taxon>Sar</taxon>
        <taxon>Stramenopiles</taxon>
        <taxon>Oomycota</taxon>
        <taxon>Peronosporomycetes</taxon>
        <taxon>Peronosporales</taxon>
        <taxon>Peronosporaceae</taxon>
        <taxon>Phytophthora</taxon>
    </lineage>
</organism>
<protein>
    <submittedName>
        <fullName evidence="1">Uncharacterized protein</fullName>
    </submittedName>
</protein>
<dbReference type="Proteomes" id="UP000697107">
    <property type="component" value="Unassembled WGS sequence"/>
</dbReference>